<dbReference type="EMBL" id="NBNE01003339">
    <property type="protein sequence ID" value="OWZ07938.1"/>
    <property type="molecule type" value="Genomic_DNA"/>
</dbReference>
<gene>
    <name evidence="2" type="ORF">PHMEG_00019595</name>
</gene>
<feature type="region of interest" description="Disordered" evidence="1">
    <location>
        <begin position="156"/>
        <end position="176"/>
    </location>
</feature>
<comment type="caution">
    <text evidence="2">The sequence shown here is derived from an EMBL/GenBank/DDBJ whole genome shotgun (WGS) entry which is preliminary data.</text>
</comment>
<evidence type="ECO:0000313" key="2">
    <source>
        <dbReference type="EMBL" id="OWZ07938.1"/>
    </source>
</evidence>
<dbReference type="OrthoDB" id="145451at2759"/>
<dbReference type="AlphaFoldDB" id="A0A225VSQ2"/>
<proteinExistence type="predicted"/>
<sequence>MYGARYVSSYEKKIEEMFHQGEKEKSRKLGPARMLEYLIAMYPHRYNLPGVNEIRGLITKLMKKRRQFSAQGASPPIDNTAGSMHSSDELTPALEDNSVVPMTTRQKKRRMSPTYAIFLANVVDENPRIMPKKALVVFREHFRDWYPDENQIRAKVSAPKRKPNTLINTSSSMASD</sequence>
<keyword evidence="3" id="KW-1185">Reference proteome</keyword>
<feature type="compositionally biased region" description="Polar residues" evidence="1">
    <location>
        <begin position="165"/>
        <end position="176"/>
    </location>
</feature>
<accession>A0A225VSQ2</accession>
<reference evidence="3" key="1">
    <citation type="submission" date="2017-03" db="EMBL/GenBank/DDBJ databases">
        <title>Phytopthora megakarya and P. palmivora, two closely related causual agents of cacao black pod achieved similar genome size and gene model numbers by different mechanisms.</title>
        <authorList>
            <person name="Ali S."/>
            <person name="Shao J."/>
            <person name="Larry D.J."/>
            <person name="Kronmiller B."/>
            <person name="Shen D."/>
            <person name="Strem M.D."/>
            <person name="Melnick R.L."/>
            <person name="Guiltinan M.J."/>
            <person name="Tyler B.M."/>
            <person name="Meinhardt L.W."/>
            <person name="Bailey B.A."/>
        </authorList>
    </citation>
    <scope>NUCLEOTIDE SEQUENCE [LARGE SCALE GENOMIC DNA]</scope>
    <source>
        <strain evidence="3">zdho120</strain>
    </source>
</reference>
<feature type="region of interest" description="Disordered" evidence="1">
    <location>
        <begin position="68"/>
        <end position="107"/>
    </location>
</feature>
<organism evidence="2 3">
    <name type="scientific">Phytophthora megakarya</name>
    <dbReference type="NCBI Taxonomy" id="4795"/>
    <lineage>
        <taxon>Eukaryota</taxon>
        <taxon>Sar</taxon>
        <taxon>Stramenopiles</taxon>
        <taxon>Oomycota</taxon>
        <taxon>Peronosporomycetes</taxon>
        <taxon>Peronosporales</taxon>
        <taxon>Peronosporaceae</taxon>
        <taxon>Phytophthora</taxon>
    </lineage>
</organism>
<evidence type="ECO:0000313" key="3">
    <source>
        <dbReference type="Proteomes" id="UP000198211"/>
    </source>
</evidence>
<dbReference type="Proteomes" id="UP000198211">
    <property type="component" value="Unassembled WGS sequence"/>
</dbReference>
<protein>
    <submittedName>
        <fullName evidence="2">Uncharacterized protein</fullName>
    </submittedName>
</protein>
<evidence type="ECO:0000256" key="1">
    <source>
        <dbReference type="SAM" id="MobiDB-lite"/>
    </source>
</evidence>
<dbReference type="STRING" id="4795.A0A225VSQ2"/>
<name>A0A225VSQ2_9STRA</name>